<name>W7I5G6_9PEZI</name>
<keyword evidence="3" id="KW-1185">Reference proteome</keyword>
<evidence type="ECO:0000313" key="3">
    <source>
        <dbReference type="Proteomes" id="UP000024837"/>
    </source>
</evidence>
<evidence type="ECO:0000256" key="1">
    <source>
        <dbReference type="SAM" id="MobiDB-lite"/>
    </source>
</evidence>
<dbReference type="EMBL" id="KI966410">
    <property type="protein sequence ID" value="EWC47428.1"/>
    <property type="molecule type" value="Genomic_DNA"/>
</dbReference>
<reference evidence="2 3" key="1">
    <citation type="submission" date="2013-05" db="EMBL/GenBank/DDBJ databases">
        <title>Drechslerella stenobrocha genome reveals carnivorous origination and mechanical trapping mechanism of predatory fungi.</title>
        <authorList>
            <person name="Liu X."/>
            <person name="Zhang W."/>
            <person name="Liu K."/>
        </authorList>
    </citation>
    <scope>NUCLEOTIDE SEQUENCE [LARGE SCALE GENOMIC DNA]</scope>
    <source>
        <strain evidence="2 3">248</strain>
    </source>
</reference>
<organism evidence="2 3">
    <name type="scientific">Drechslerella stenobrocha 248</name>
    <dbReference type="NCBI Taxonomy" id="1043628"/>
    <lineage>
        <taxon>Eukaryota</taxon>
        <taxon>Fungi</taxon>
        <taxon>Dikarya</taxon>
        <taxon>Ascomycota</taxon>
        <taxon>Pezizomycotina</taxon>
        <taxon>Orbiliomycetes</taxon>
        <taxon>Orbiliales</taxon>
        <taxon>Orbiliaceae</taxon>
        <taxon>Drechslerella</taxon>
    </lineage>
</organism>
<dbReference type="Proteomes" id="UP000024837">
    <property type="component" value="Unassembled WGS sequence"/>
</dbReference>
<feature type="region of interest" description="Disordered" evidence="1">
    <location>
        <begin position="272"/>
        <end position="317"/>
    </location>
</feature>
<evidence type="ECO:0000313" key="2">
    <source>
        <dbReference type="EMBL" id="EWC47428.1"/>
    </source>
</evidence>
<dbReference type="HOGENOM" id="CLU_877246_0_0_1"/>
<sequence length="317" mass="34010">MLNRANQLVAALRSIPTADGTDPYQPSNPSPYSYAGPAIEEALENLQSTNLQDPFSGIYQAIAQANQNYGSTFGSQPANWPALNMPMNPNQYLDPQSYAGMGLQNPMDALEQGLLDQVNIADAMDLSRGASTTSQNQGNNYNGGFGSPDANPLAMGPGGIYQTPPRRSDNAMKISPDGAMEISPPQNANEVVTQVNLTAPANAIDITTTFDTNPNPPVVLVDAPQEGRIARSRWPSALGDRARTTTPSRWPNILTNELLSRPGPRNQVNDLGIDANDGVGDVNTDIRFPEDDAGTRQRARTLPDQSRTGKRPSPWIG</sequence>
<accession>W7I5G6</accession>
<dbReference type="AlphaFoldDB" id="W7I5G6"/>
<gene>
    <name evidence="2" type="ORF">DRE_00396</name>
</gene>
<protein>
    <submittedName>
        <fullName evidence="2">Uncharacterized protein</fullName>
    </submittedName>
</protein>
<proteinExistence type="predicted"/>